<dbReference type="GO" id="GO:0009103">
    <property type="term" value="P:lipopolysaccharide biosynthetic process"/>
    <property type="evidence" value="ECO:0007669"/>
    <property type="project" value="UniProtKB-ARBA"/>
</dbReference>
<dbReference type="PANTHER" id="PTHR33908">
    <property type="entry name" value="MANNOSYLTRANSFERASE YKCB-RELATED"/>
    <property type="match status" value="1"/>
</dbReference>
<comment type="caution">
    <text evidence="10">The sequence shown here is derived from an EMBL/GenBank/DDBJ whole genome shotgun (WGS) entry which is preliminary data.</text>
</comment>
<keyword evidence="7 8" id="KW-0472">Membrane</keyword>
<feature type="transmembrane region" description="Helical" evidence="8">
    <location>
        <begin position="158"/>
        <end position="175"/>
    </location>
</feature>
<gene>
    <name evidence="10" type="ORF">A2382_04795</name>
</gene>
<dbReference type="InterPro" id="IPR038731">
    <property type="entry name" value="RgtA/B/C-like"/>
</dbReference>
<name>A0A1F8CV68_9BACT</name>
<keyword evidence="4" id="KW-0808">Transferase</keyword>
<reference evidence="10 11" key="1">
    <citation type="journal article" date="2016" name="Nat. Commun.">
        <title>Thousands of microbial genomes shed light on interconnected biogeochemical processes in an aquifer system.</title>
        <authorList>
            <person name="Anantharaman K."/>
            <person name="Brown C.T."/>
            <person name="Hug L.A."/>
            <person name="Sharon I."/>
            <person name="Castelle C.J."/>
            <person name="Probst A.J."/>
            <person name="Thomas B.C."/>
            <person name="Singh A."/>
            <person name="Wilkins M.J."/>
            <person name="Karaoz U."/>
            <person name="Brodie E.L."/>
            <person name="Williams K.H."/>
            <person name="Hubbard S.S."/>
            <person name="Banfield J.F."/>
        </authorList>
    </citation>
    <scope>NUCLEOTIDE SEQUENCE [LARGE SCALE GENOMIC DNA]</scope>
</reference>
<evidence type="ECO:0000313" key="11">
    <source>
        <dbReference type="Proteomes" id="UP000178999"/>
    </source>
</evidence>
<keyword evidence="6 8" id="KW-1133">Transmembrane helix</keyword>
<dbReference type="InterPro" id="IPR050297">
    <property type="entry name" value="LipidA_mod_glycosyltrf_83"/>
</dbReference>
<dbReference type="GO" id="GO:0016763">
    <property type="term" value="F:pentosyltransferase activity"/>
    <property type="evidence" value="ECO:0007669"/>
    <property type="project" value="TreeGrafter"/>
</dbReference>
<dbReference type="Pfam" id="PF13231">
    <property type="entry name" value="PMT_2"/>
    <property type="match status" value="1"/>
</dbReference>
<dbReference type="GO" id="GO:0005886">
    <property type="term" value="C:plasma membrane"/>
    <property type="evidence" value="ECO:0007669"/>
    <property type="project" value="UniProtKB-SubCell"/>
</dbReference>
<evidence type="ECO:0000256" key="6">
    <source>
        <dbReference type="ARBA" id="ARBA00022989"/>
    </source>
</evidence>
<feature type="transmembrane region" description="Helical" evidence="8">
    <location>
        <begin position="264"/>
        <end position="282"/>
    </location>
</feature>
<feature type="domain" description="Glycosyltransferase RgtA/B/C/D-like" evidence="9">
    <location>
        <begin position="37"/>
        <end position="200"/>
    </location>
</feature>
<feature type="transmembrane region" description="Helical" evidence="8">
    <location>
        <begin position="288"/>
        <end position="305"/>
    </location>
</feature>
<feature type="transmembrane region" description="Helical" evidence="8">
    <location>
        <begin position="110"/>
        <end position="128"/>
    </location>
</feature>
<evidence type="ECO:0000313" key="10">
    <source>
        <dbReference type="EMBL" id="OGM79976.1"/>
    </source>
</evidence>
<organism evidence="10 11">
    <name type="scientific">Candidatus Woesebacteria bacterium RIFOXYB1_FULL_38_16</name>
    <dbReference type="NCBI Taxonomy" id="1802538"/>
    <lineage>
        <taxon>Bacteria</taxon>
        <taxon>Candidatus Woeseibacteriota</taxon>
    </lineage>
</organism>
<evidence type="ECO:0000256" key="3">
    <source>
        <dbReference type="ARBA" id="ARBA00022676"/>
    </source>
</evidence>
<dbReference type="Proteomes" id="UP000178999">
    <property type="component" value="Unassembled WGS sequence"/>
</dbReference>
<evidence type="ECO:0000256" key="2">
    <source>
        <dbReference type="ARBA" id="ARBA00022475"/>
    </source>
</evidence>
<accession>A0A1F8CV68</accession>
<comment type="subcellular location">
    <subcellularLocation>
        <location evidence="1">Cell membrane</location>
        <topology evidence="1">Multi-pass membrane protein</topology>
    </subcellularLocation>
</comment>
<keyword evidence="5 8" id="KW-0812">Transmembrane</keyword>
<keyword evidence="2" id="KW-1003">Cell membrane</keyword>
<evidence type="ECO:0000256" key="5">
    <source>
        <dbReference type="ARBA" id="ARBA00022692"/>
    </source>
</evidence>
<dbReference type="STRING" id="1802538.A2382_04795"/>
<protein>
    <recommendedName>
        <fullName evidence="9">Glycosyltransferase RgtA/B/C/D-like domain-containing protein</fullName>
    </recommendedName>
</protein>
<evidence type="ECO:0000256" key="7">
    <source>
        <dbReference type="ARBA" id="ARBA00023136"/>
    </source>
</evidence>
<feature type="transmembrane region" description="Helical" evidence="8">
    <location>
        <begin position="312"/>
        <end position="334"/>
    </location>
</feature>
<proteinExistence type="predicted"/>
<evidence type="ECO:0000256" key="1">
    <source>
        <dbReference type="ARBA" id="ARBA00004651"/>
    </source>
</evidence>
<feature type="transmembrane region" description="Helical" evidence="8">
    <location>
        <begin position="135"/>
        <end position="152"/>
    </location>
</feature>
<dbReference type="EMBL" id="MGHY01000005">
    <property type="protein sequence ID" value="OGM79976.1"/>
    <property type="molecule type" value="Genomic_DNA"/>
</dbReference>
<evidence type="ECO:0000259" key="9">
    <source>
        <dbReference type="Pfam" id="PF13231"/>
    </source>
</evidence>
<feature type="transmembrane region" description="Helical" evidence="8">
    <location>
        <begin position="86"/>
        <end position="104"/>
    </location>
</feature>
<evidence type="ECO:0000256" key="4">
    <source>
        <dbReference type="ARBA" id="ARBA00022679"/>
    </source>
</evidence>
<dbReference type="PANTHER" id="PTHR33908:SF11">
    <property type="entry name" value="MEMBRANE PROTEIN"/>
    <property type="match status" value="1"/>
</dbReference>
<feature type="transmembrane region" description="Helical" evidence="8">
    <location>
        <begin position="182"/>
        <end position="199"/>
    </location>
</feature>
<dbReference type="AlphaFoldDB" id="A0A1F8CV68"/>
<sequence length="448" mass="51690">MPNQFTASLWGDEGFSAILSMKPISEIVKIIIRDTSPPLYNISEHLWFQIFGTSEIAIRSLSFFYYCLAIFFVYKIGEYLYGRNTGLLAAALSFFNPFFFIYAFEGRMYSILALGVIASNYFFIKILFSKFTSKTPFPFLNIICYALATAWALYSHHFGIFMIFIQGLWFLFTLLKREFKKSLFIFLGLAIAALFYTPWLTPLYNQTKMVGSGFWLGTPTVKDLGKLILEYLAAGIKHNLATWAVVVCLVAFILRTWNTKKLSTIFLLTWFLGPILLTWTVSQFFQSIFYNRYLLYAIPGAMLLVASNRRKYLSVIILGILLGLFVRIDHYYFFHPTKRPFREFAAYVKEVKRGDDYLINWNAGSHHLWETKYYQIPSPIYIPNKGELPFFVGTALMTKEDIVSSIPKKINRVGVITSGNVDEINVSGYPKKGEPVIYGDLKFLWLEK</sequence>
<evidence type="ECO:0000256" key="8">
    <source>
        <dbReference type="SAM" id="Phobius"/>
    </source>
</evidence>
<feature type="transmembrane region" description="Helical" evidence="8">
    <location>
        <begin position="240"/>
        <end position="257"/>
    </location>
</feature>
<keyword evidence="3" id="KW-0328">Glycosyltransferase</keyword>
<feature type="transmembrane region" description="Helical" evidence="8">
    <location>
        <begin position="56"/>
        <end position="74"/>
    </location>
</feature>